<reference evidence="2" key="1">
    <citation type="submission" date="2014-05" db="EMBL/GenBank/DDBJ databases">
        <authorList>
            <person name="Chronopoulou M."/>
        </authorList>
    </citation>
    <scope>NUCLEOTIDE SEQUENCE</scope>
    <source>
        <tissue evidence="2">Whole organism</tissue>
    </source>
</reference>
<evidence type="ECO:0000256" key="1">
    <source>
        <dbReference type="SAM" id="MobiDB-lite"/>
    </source>
</evidence>
<sequence length="68" mass="7972">MIMVSKRRTDNRSFPSVHQSLKEVRNNFSYSVELLLKIRRVINNSKSLSRNTEVKDTTRLSMKTFSPV</sequence>
<organism evidence="2">
    <name type="scientific">Lepeophtheirus salmonis</name>
    <name type="common">Salmon louse</name>
    <name type="synonym">Caligus salmonis</name>
    <dbReference type="NCBI Taxonomy" id="72036"/>
    <lineage>
        <taxon>Eukaryota</taxon>
        <taxon>Metazoa</taxon>
        <taxon>Ecdysozoa</taxon>
        <taxon>Arthropoda</taxon>
        <taxon>Crustacea</taxon>
        <taxon>Multicrustacea</taxon>
        <taxon>Hexanauplia</taxon>
        <taxon>Copepoda</taxon>
        <taxon>Siphonostomatoida</taxon>
        <taxon>Caligidae</taxon>
        <taxon>Lepeophtheirus</taxon>
    </lineage>
</organism>
<protein>
    <submittedName>
        <fullName evidence="2">Uncharacterized protein</fullName>
    </submittedName>
</protein>
<accession>A0A0K2TZC2</accession>
<evidence type="ECO:0000313" key="2">
    <source>
        <dbReference type="EMBL" id="CDW30731.1"/>
    </source>
</evidence>
<dbReference type="EMBL" id="HACA01013370">
    <property type="protein sequence ID" value="CDW30731.1"/>
    <property type="molecule type" value="Transcribed_RNA"/>
</dbReference>
<proteinExistence type="predicted"/>
<feature type="compositionally biased region" description="Polar residues" evidence="1">
    <location>
        <begin position="59"/>
        <end position="68"/>
    </location>
</feature>
<dbReference type="AlphaFoldDB" id="A0A0K2TZC2"/>
<feature type="region of interest" description="Disordered" evidence="1">
    <location>
        <begin position="47"/>
        <end position="68"/>
    </location>
</feature>
<name>A0A0K2TZC2_LEPSM</name>